<gene>
    <name evidence="5" type="ORF">GCM10011600_13840</name>
</gene>
<dbReference type="SMART" id="SM00421">
    <property type="entry name" value="HTH_LUXR"/>
    <property type="match status" value="1"/>
</dbReference>
<dbReference type="GO" id="GO:0006355">
    <property type="term" value="P:regulation of DNA-templated transcription"/>
    <property type="evidence" value="ECO:0007669"/>
    <property type="project" value="InterPro"/>
</dbReference>
<protein>
    <recommendedName>
        <fullName evidence="4">HTH luxR-type domain-containing protein</fullName>
    </recommendedName>
</protein>
<keyword evidence="2" id="KW-0238">DNA-binding</keyword>
<dbReference type="GO" id="GO:0003677">
    <property type="term" value="F:DNA binding"/>
    <property type="evidence" value="ECO:0007669"/>
    <property type="project" value="UniProtKB-KW"/>
</dbReference>
<dbReference type="CDD" id="cd06170">
    <property type="entry name" value="LuxR_C_like"/>
    <property type="match status" value="1"/>
</dbReference>
<dbReference type="PROSITE" id="PS00622">
    <property type="entry name" value="HTH_LUXR_1"/>
    <property type="match status" value="1"/>
</dbReference>
<accession>A0A8J3GQ97</accession>
<organism evidence="5 6">
    <name type="scientific">Pseudolysinimonas yzui</name>
    <dbReference type="NCBI Taxonomy" id="2708254"/>
    <lineage>
        <taxon>Bacteria</taxon>
        <taxon>Bacillati</taxon>
        <taxon>Actinomycetota</taxon>
        <taxon>Actinomycetes</taxon>
        <taxon>Micrococcales</taxon>
        <taxon>Microbacteriaceae</taxon>
        <taxon>Pseudolysinimonas</taxon>
    </lineage>
</organism>
<comment type="caution">
    <text evidence="5">The sequence shown here is derived from an EMBL/GenBank/DDBJ whole genome shotgun (WGS) entry which is preliminary data.</text>
</comment>
<evidence type="ECO:0000256" key="2">
    <source>
        <dbReference type="ARBA" id="ARBA00023125"/>
    </source>
</evidence>
<dbReference type="Gene3D" id="1.25.40.10">
    <property type="entry name" value="Tetratricopeptide repeat domain"/>
    <property type="match status" value="1"/>
</dbReference>
<dbReference type="EMBL" id="BNAI01000002">
    <property type="protein sequence ID" value="GHF14144.1"/>
    <property type="molecule type" value="Genomic_DNA"/>
</dbReference>
<dbReference type="PANTHER" id="PTHR44688:SF16">
    <property type="entry name" value="DNA-BINDING TRANSCRIPTIONAL ACTIVATOR DEVR_DOSR"/>
    <property type="match status" value="1"/>
</dbReference>
<reference evidence="5" key="2">
    <citation type="submission" date="2020-09" db="EMBL/GenBank/DDBJ databases">
        <authorList>
            <person name="Sun Q."/>
            <person name="Zhou Y."/>
        </authorList>
    </citation>
    <scope>NUCLEOTIDE SEQUENCE</scope>
    <source>
        <strain evidence="5">CGMCC 1.16548</strain>
    </source>
</reference>
<dbReference type="PROSITE" id="PS50043">
    <property type="entry name" value="HTH_LUXR_2"/>
    <property type="match status" value="1"/>
</dbReference>
<dbReference type="SUPFAM" id="SSF46894">
    <property type="entry name" value="C-terminal effector domain of the bipartite response regulators"/>
    <property type="match status" value="1"/>
</dbReference>
<dbReference type="SUPFAM" id="SSF48452">
    <property type="entry name" value="TPR-like"/>
    <property type="match status" value="1"/>
</dbReference>
<evidence type="ECO:0000313" key="6">
    <source>
        <dbReference type="Proteomes" id="UP000617531"/>
    </source>
</evidence>
<dbReference type="InterPro" id="IPR011990">
    <property type="entry name" value="TPR-like_helical_dom_sf"/>
</dbReference>
<dbReference type="Gene3D" id="1.10.10.10">
    <property type="entry name" value="Winged helix-like DNA-binding domain superfamily/Winged helix DNA-binding domain"/>
    <property type="match status" value="1"/>
</dbReference>
<evidence type="ECO:0000313" key="5">
    <source>
        <dbReference type="EMBL" id="GHF14144.1"/>
    </source>
</evidence>
<proteinExistence type="predicted"/>
<dbReference type="PRINTS" id="PR00038">
    <property type="entry name" value="HTHLUXR"/>
</dbReference>
<keyword evidence="1" id="KW-0805">Transcription regulation</keyword>
<evidence type="ECO:0000259" key="4">
    <source>
        <dbReference type="PROSITE" id="PS50043"/>
    </source>
</evidence>
<keyword evidence="3" id="KW-0804">Transcription</keyword>
<dbReference type="InterPro" id="IPR000792">
    <property type="entry name" value="Tscrpt_reg_LuxR_C"/>
</dbReference>
<name>A0A8J3GQ97_9MICO</name>
<dbReference type="RefSeq" id="WP_191282740.1">
    <property type="nucleotide sequence ID" value="NZ_BNAI01000002.1"/>
</dbReference>
<dbReference type="InterPro" id="IPR036388">
    <property type="entry name" value="WH-like_DNA-bd_sf"/>
</dbReference>
<reference evidence="5" key="1">
    <citation type="journal article" date="2014" name="Int. J. Syst. Evol. Microbiol.">
        <title>Complete genome sequence of Corynebacterium casei LMG S-19264T (=DSM 44701T), isolated from a smear-ripened cheese.</title>
        <authorList>
            <consortium name="US DOE Joint Genome Institute (JGI-PGF)"/>
            <person name="Walter F."/>
            <person name="Albersmeier A."/>
            <person name="Kalinowski J."/>
            <person name="Ruckert C."/>
        </authorList>
    </citation>
    <scope>NUCLEOTIDE SEQUENCE</scope>
    <source>
        <strain evidence="5">CGMCC 1.16548</strain>
    </source>
</reference>
<evidence type="ECO:0000256" key="3">
    <source>
        <dbReference type="ARBA" id="ARBA00023163"/>
    </source>
</evidence>
<dbReference type="AlphaFoldDB" id="A0A8J3GQ97"/>
<dbReference type="PANTHER" id="PTHR44688">
    <property type="entry name" value="DNA-BINDING TRANSCRIPTIONAL ACTIVATOR DEVR_DOSR"/>
    <property type="match status" value="1"/>
</dbReference>
<dbReference type="InterPro" id="IPR016032">
    <property type="entry name" value="Sig_transdc_resp-reg_C-effctor"/>
</dbReference>
<sequence>MPHPAFPDVRRRVVAALAAGDPTAAVEAVRPGARALAVEHGADFRALIAELPESAWHADSAIASAMGASYRAAGSPRGSSAIGYFRAAEAGFVAAGPEADPDRVTVWLGHAAALRVLGRLDSAQQFVQRARDLDVPGSTLSLSVRVELGARCMLESGMLNLHLGNLDTARSQLEYANGLAAEHLTRAERIEGLGGLALVEYVQAGIDAAARHSAEARALAAGTSLLQTGFGAPAILAEALVAIDRHDLDAAAAVEAEMLEAASHTDWEPFSSIAAGYLRLAGRRLPEGLDFLQRAQRGYRTWTPPGLGLSVGELMRASLLMHLDQGDEAWAILRDLPAYEHHILCPARVVAQLRLRHGDLRGAAQALEGCEQIAADHSQRTLVDVRMLRAAIEFERADLALSDVMFDRALVAMASSGSRAPLRLVPPGTLAGLTARALTRDHGDEVTRILTRIAEATDGHARLIEPLSHRELLVLAEVEKGSTVVSIATTLFISPNTVKTHLRRLYRKLGVTTRADAIRKAKSLGLGRAVTRDSPE</sequence>
<feature type="domain" description="HTH luxR-type" evidence="4">
    <location>
        <begin position="460"/>
        <end position="525"/>
    </location>
</feature>
<evidence type="ECO:0000256" key="1">
    <source>
        <dbReference type="ARBA" id="ARBA00023015"/>
    </source>
</evidence>
<dbReference type="Pfam" id="PF00196">
    <property type="entry name" value="GerE"/>
    <property type="match status" value="1"/>
</dbReference>
<dbReference type="Proteomes" id="UP000617531">
    <property type="component" value="Unassembled WGS sequence"/>
</dbReference>
<keyword evidence="6" id="KW-1185">Reference proteome</keyword>